<dbReference type="KEGG" id="ldo:LDBPK_270060"/>
<reference evidence="2" key="2">
    <citation type="submission" date="2011-02" db="EMBL/GenBank/DDBJ databases">
        <title>Whole genome sequencing of Leishmania donovani clinical lines reveals dynamic variation related to drug resistance.</title>
        <authorList>
            <person name="Downing T."/>
            <person name="Imamura H."/>
            <person name="Sanders M."/>
            <person name="Decuypere S."/>
            <person name="Hertz-Fowler C."/>
            <person name="Clark T.G."/>
            <person name="Rijal S."/>
            <person name="Sundar S."/>
            <person name="Quail M.A."/>
            <person name="De Doncker S."/>
            <person name="Maes I."/>
            <person name="Vanaerschot M."/>
            <person name="Stark O."/>
            <person name="Schonian G."/>
            <person name="Dujardin J.C."/>
            <person name="Berriman M."/>
        </authorList>
    </citation>
    <scope>NUCLEOTIDE SEQUENCE [LARGE SCALE GENOMIC DNA]</scope>
    <source>
        <strain evidence="2">BPK282A1</strain>
    </source>
</reference>
<sequence>MGYRSKASRKGD</sequence>
<name>E9BIU1_LEIDO</name>
<protein>
    <submittedName>
        <fullName evidence="1">Uncharacterized protein</fullName>
    </submittedName>
</protein>
<dbReference type="Proteomes" id="UP000008980">
    <property type="component" value="Chromosome 27"/>
</dbReference>
<gene>
    <name evidence="1" type="ORF">LDBPK_270060</name>
</gene>
<proteinExistence type="predicted"/>
<evidence type="ECO:0000313" key="1">
    <source>
        <dbReference type="EMBL" id="CBZ35167.1"/>
    </source>
</evidence>
<dbReference type="EMBL" id="FR799614">
    <property type="protein sequence ID" value="CBZ35167.1"/>
    <property type="molecule type" value="Genomic_DNA"/>
</dbReference>
<accession>E9BIU1</accession>
<organism evidence="1 2">
    <name type="scientific">Leishmania donovani</name>
    <dbReference type="NCBI Taxonomy" id="5661"/>
    <lineage>
        <taxon>Eukaryota</taxon>
        <taxon>Discoba</taxon>
        <taxon>Euglenozoa</taxon>
        <taxon>Kinetoplastea</taxon>
        <taxon>Metakinetoplastina</taxon>
        <taxon>Trypanosomatida</taxon>
        <taxon>Trypanosomatidae</taxon>
        <taxon>Leishmaniinae</taxon>
        <taxon>Leishmania</taxon>
    </lineage>
</organism>
<evidence type="ECO:0000313" key="2">
    <source>
        <dbReference type="Proteomes" id="UP000008980"/>
    </source>
</evidence>
<reference evidence="1 2" key="1">
    <citation type="journal article" date="2011" name="Genome Res.">
        <title>Whole genome sequencing of multiple Leishmania donovani clinical isolates provides insights into population structure and mechanisms of drug resistance.</title>
        <authorList>
            <person name="Downing T."/>
            <person name="Imamura H."/>
            <person name="Decuypere S."/>
            <person name="Clark T.G."/>
            <person name="Coombs G.H."/>
            <person name="Cotton J.A."/>
            <person name="Hilley J.D."/>
            <person name="de Doncker S."/>
            <person name="Maes I."/>
            <person name="Mottram J.C."/>
            <person name="Quail M.A."/>
            <person name="Rijal S."/>
            <person name="Sanders M."/>
            <person name="Schonian G."/>
            <person name="Stark O."/>
            <person name="Sundar S."/>
            <person name="Vanaerschot M."/>
            <person name="Hertz-Fowler C."/>
            <person name="Dujardin J.C."/>
            <person name="Berriman M."/>
        </authorList>
    </citation>
    <scope>NUCLEOTIDE SEQUENCE [LARGE SCALE GENOMIC DNA]</scope>
    <source>
        <strain evidence="1 2">BPK282A1</strain>
    </source>
</reference>